<dbReference type="Gene3D" id="1.10.1200.10">
    <property type="entry name" value="ACP-like"/>
    <property type="match status" value="2"/>
</dbReference>
<evidence type="ECO:0000259" key="2">
    <source>
        <dbReference type="PROSITE" id="PS50075"/>
    </source>
</evidence>
<dbReference type="SUPFAM" id="SSF56801">
    <property type="entry name" value="Acetyl-CoA synthetase-like"/>
    <property type="match status" value="2"/>
</dbReference>
<feature type="domain" description="Carrier" evidence="2">
    <location>
        <begin position="1496"/>
        <end position="1570"/>
    </location>
</feature>
<dbReference type="InterPro" id="IPR001242">
    <property type="entry name" value="Condensation_dom"/>
</dbReference>
<dbReference type="SUPFAM" id="SSF52777">
    <property type="entry name" value="CoA-dependent acyltransferases"/>
    <property type="match status" value="6"/>
</dbReference>
<dbReference type="Gene3D" id="3.40.50.12780">
    <property type="entry name" value="N-terminal domain of ligase-like"/>
    <property type="match status" value="2"/>
</dbReference>
<dbReference type="Gene3D" id="3.30.300.30">
    <property type="match status" value="2"/>
</dbReference>
<feature type="domain" description="Carrier" evidence="2">
    <location>
        <begin position="492"/>
        <end position="567"/>
    </location>
</feature>
<dbReference type="InterPro" id="IPR023213">
    <property type="entry name" value="CAT-like_dom_sf"/>
</dbReference>
<comment type="cofactor">
    <cofactor evidence="1">
        <name>pantetheine 4'-phosphate</name>
        <dbReference type="ChEBI" id="CHEBI:47942"/>
    </cofactor>
</comment>
<sequence>MKTIIDTFESQVKKTPDATALIYKDKEISYKELNKKANGLARYLLENYRIKNDTIIAILIDKSEWMIVAILGVLKAGAAYLPLDSHYPKERIKYMLTDAGTQLLLTDKPNSEHSKVYANSLGIGYCEIEALAHKKTKNIKKEISSKALAYLIYTSGTTGKPKGVMIEHGTFINMMMYQIKSFNITKEDNVIQFASFSFDASVYETFLALLSGATFVIVSKNELLNDFVNLSKKYKITVAVLNPSFLANVEALEGFKVIITAGEKAIVSDALKYAKKCTYINAYGPTEASICSTFYKVNPDKNYEVIPIGKDITNSKIYILDKALNEVKNGLVGEMYIAGKGLARGYLGREDLTNEKFIMHPKFGRVYQSGDVGKFLQDGNLVYLGRVDEQIKIHGHRIELGEIENSILEYPSIKECVVLEKNKKLWAYYREDKKKEELINLKEFLASELPAYMIPSYFHKLEKFPLTSNGKVDKKSLASSKVDLGDKRLIVPPFTETEKKFFKLFMEILDHQEISIEDDFFHLGGNSLQAMWLINTINRAFNVQMTINDLNAHQNIKALSTFITSKSRVLVSNIIPLIEGRYYPLSSSQERIWTIHKMQQKALATYNLPVTVGLDRVDVLRLEASIYKLIERHEILRTNFIEIENRPKQVISRYPKSDVFEVVKVKEQDTYIQEESKKVFDLTEGSLFVAKLINDNILFINMHHIISDGWSMRVMMNDLSAIYEDLVLEPLSIGYKEYAVWQNKQLEDEVFIGNHQTYWHSLLEDYKKLNFPLDFPRTNHQTFDGEVASIVFDSKTMMKLKALSKKRTLFTTLIGITNILLAKYTNENDILIGIPVANRNDEALLNQVGLYVNTVPLRVRLDNEGSFSDNLEMIKALIFDIFTHQSYPFDKLVNAIEQDKDLSQNPLFNVMVVLQDNKNLKGMFRNYENVSINQAKFDITFEYIQKEDDLELRIEYNANLLAKSTIEKIALNLQNLILNIEEDTCLAEIDFISMKEKKLLKKFNKTKKHYPKEDTIVSLFEKQVVKHPKMFVTFFENQSLTYSELNAKSNKVAHFLIEEGLLLDEVVAIKIERSLEMVIAIMAIMKAGGAYLPIDTEHPKDRIDYIIENAKAKFILTAKDVEEKCLGHYSNENPETRLKPKHLAYVIYTSGSTGRPKGVMLEHRGLINRIDWMQKEYNLTTEDVILQKTPYSFDVSVWELLLPLVYGVKQVIAKPEGHKDNKYLVELIQQESVTFLHFVPSMLNAMLSAKGLEKCDSIKNIVCSGEALSARTVNDFYTSTSGITLHNLYGPTEASIDVSSFICRKNKVLSSVPIGKAIANIKLYVLDKYLNQVPIGAIGELHIKGVGLARGYLNSPELTEDKFIVHKLLGRIYKSGDLAKYSEDGNIEYLGRIDEQVKLRGFRIELGEIENTLLAYSEVKSAVVLVKDNQLIAYIIVKEHYNELALKQHLRTKLSAYMIPNHIMELKSFPLTANGKLNKKALPLVQVTQDKADIVEASTVNEKMLLEIFEDVLNIKNISMNDNFFFIGGDSIKAIQIISKLNALGFALEIKDIFYHPSIFELAQILNQESIEIIDQSKVSGDFKLIPIQKFFIENFKNINHFNQYLLLEAKGNIDFNHLANAFKVVIEHHDILRSRFMLRGEEYIQVIEEESQFELEHISSKENMSEIIKEANASFYIQEGNLIKAILFGNHTLFITIHHLIMDGIGLRILMESIEKAYQGLPLAQKTISFKKWSDEIYSYANAGKINEDYWNKIEPYRVFDTKIEAKVANKEQLKFTLDKSLINTNYKLSSILLLAFAKVLYERTKKDKFSIITEGHGREDVLGLNVSRTIGWFTTLFISNIEYIPSHVTTQLEHIENAIELLHNGFDYGILKHISKQELTFEPEIAFNYLGEVHLENDTIFDIKELALSSSYKNDRIAPIEVESLILDELIVFIAFDNSLASLFKDFDLSFKEELMSIMQELNSNKTYSLSYAQKGLFMIESLNAGFSVYNETASFGFNENLDVNVLEKSFQLLIERHDILRTSFVSIDGIPKQTVLDYVPFEIESENLNNQNLEKVIEAFDMKPFNLSTPPLLRAKLLKLKSKKYILLITFHHIIIDGWSLNVVLNDLKEFYNSMLLNQESALKVLKVQYRDFVSFSHTLLKRSDTDKLFWMDKLENIKVIPYIPYDFTNKRTHEGGLVRMTFEAKLSQKIRKLAKENATSLFSVLVSLLDILFHLYSDEKEVVMATPIANSRDKEMFQNQIGVYLNTLVLRSEIQSEKSFRETVSTVSTDIIEAFNHQNYPFDKIIEDLEVTTPLFNIMVILQNFEKQVFDFHNSEFEILDNVNYGSKFDLKFEFEDNVEIALMIEYSVDLFEEKTVKNLGDNLKKLIEYVSEDITIESLGEQLQLNKKIEINQEINEDF</sequence>
<organism evidence="3">
    <name type="scientific">uncultured Sulfurovum sp</name>
    <dbReference type="NCBI Taxonomy" id="269237"/>
    <lineage>
        <taxon>Bacteria</taxon>
        <taxon>Pseudomonadati</taxon>
        <taxon>Campylobacterota</taxon>
        <taxon>Epsilonproteobacteria</taxon>
        <taxon>Campylobacterales</taxon>
        <taxon>Sulfurovaceae</taxon>
        <taxon>Sulfurovum</taxon>
        <taxon>environmental samples</taxon>
    </lineage>
</organism>
<dbReference type="PROSITE" id="PS00455">
    <property type="entry name" value="AMP_BINDING"/>
    <property type="match status" value="2"/>
</dbReference>
<dbReference type="Gene3D" id="3.30.559.30">
    <property type="entry name" value="Nonribosomal peptide synthetase, condensation domain"/>
    <property type="match status" value="3"/>
</dbReference>
<dbReference type="GO" id="GO:0003824">
    <property type="term" value="F:catalytic activity"/>
    <property type="evidence" value="ECO:0007669"/>
    <property type="project" value="InterPro"/>
</dbReference>
<dbReference type="CDD" id="cd05930">
    <property type="entry name" value="A_NRPS"/>
    <property type="match status" value="2"/>
</dbReference>
<reference evidence="3" key="1">
    <citation type="submission" date="2020-01" db="EMBL/GenBank/DDBJ databases">
        <authorList>
            <person name="Meier V. D."/>
            <person name="Meier V D."/>
        </authorList>
    </citation>
    <scope>NUCLEOTIDE SEQUENCE</scope>
    <source>
        <strain evidence="3">HLG_WM_MAG_05</strain>
    </source>
</reference>
<evidence type="ECO:0000313" key="3">
    <source>
        <dbReference type="EMBL" id="CAA6802050.1"/>
    </source>
</evidence>
<dbReference type="InterPro" id="IPR000873">
    <property type="entry name" value="AMP-dep_synth/lig_dom"/>
</dbReference>
<dbReference type="InterPro" id="IPR020845">
    <property type="entry name" value="AMP-binding_CS"/>
</dbReference>
<accession>A0A6S6RY66</accession>
<dbReference type="Pfam" id="PF13193">
    <property type="entry name" value="AMP-binding_C"/>
    <property type="match status" value="1"/>
</dbReference>
<evidence type="ECO:0000256" key="1">
    <source>
        <dbReference type="ARBA" id="ARBA00001957"/>
    </source>
</evidence>
<gene>
    <name evidence="3" type="ORF">HELGO_WM10506</name>
</gene>
<dbReference type="InterPro" id="IPR036736">
    <property type="entry name" value="ACP-like_sf"/>
</dbReference>
<proteinExistence type="predicted"/>
<dbReference type="NCBIfam" id="TIGR01733">
    <property type="entry name" value="AA-adenyl-dom"/>
    <property type="match status" value="2"/>
</dbReference>
<protein>
    <submittedName>
        <fullName evidence="3">Non-ribosomal peptide synthetase</fullName>
    </submittedName>
</protein>
<dbReference type="EMBL" id="CACVAU010000006">
    <property type="protein sequence ID" value="CAA6802050.1"/>
    <property type="molecule type" value="Genomic_DNA"/>
</dbReference>
<dbReference type="FunFam" id="3.40.50.980:FF:000001">
    <property type="entry name" value="Non-ribosomal peptide synthetase"/>
    <property type="match status" value="2"/>
</dbReference>
<dbReference type="GO" id="GO:0043041">
    <property type="term" value="P:amino acid activation for nonribosomal peptide biosynthetic process"/>
    <property type="evidence" value="ECO:0007669"/>
    <property type="project" value="TreeGrafter"/>
</dbReference>
<dbReference type="PROSITE" id="PS50075">
    <property type="entry name" value="CARRIER"/>
    <property type="match status" value="2"/>
</dbReference>
<dbReference type="FunFam" id="3.40.50.980:FF:000002">
    <property type="entry name" value="Enterobactin synthetase component F"/>
    <property type="match status" value="1"/>
</dbReference>
<dbReference type="Pfam" id="PF00668">
    <property type="entry name" value="Condensation"/>
    <property type="match status" value="3"/>
</dbReference>
<dbReference type="InterPro" id="IPR045851">
    <property type="entry name" value="AMP-bd_C_sf"/>
</dbReference>
<dbReference type="NCBIfam" id="NF003417">
    <property type="entry name" value="PRK04813.1"/>
    <property type="match status" value="2"/>
</dbReference>
<dbReference type="InterPro" id="IPR010071">
    <property type="entry name" value="AA_adenyl_dom"/>
</dbReference>
<dbReference type="PANTHER" id="PTHR45527:SF1">
    <property type="entry name" value="FATTY ACID SYNTHASE"/>
    <property type="match status" value="1"/>
</dbReference>
<dbReference type="GO" id="GO:0005737">
    <property type="term" value="C:cytoplasm"/>
    <property type="evidence" value="ECO:0007669"/>
    <property type="project" value="TreeGrafter"/>
</dbReference>
<name>A0A6S6RY66_9BACT</name>
<dbReference type="GO" id="GO:0044550">
    <property type="term" value="P:secondary metabolite biosynthetic process"/>
    <property type="evidence" value="ECO:0007669"/>
    <property type="project" value="TreeGrafter"/>
</dbReference>
<dbReference type="Gene3D" id="3.30.559.10">
    <property type="entry name" value="Chloramphenicol acetyltransferase-like domain"/>
    <property type="match status" value="3"/>
</dbReference>
<dbReference type="PANTHER" id="PTHR45527">
    <property type="entry name" value="NONRIBOSOMAL PEPTIDE SYNTHETASE"/>
    <property type="match status" value="1"/>
</dbReference>
<dbReference type="CDD" id="cd19531">
    <property type="entry name" value="LCL_NRPS-like"/>
    <property type="match status" value="1"/>
</dbReference>
<dbReference type="InterPro" id="IPR025110">
    <property type="entry name" value="AMP-bd_C"/>
</dbReference>
<dbReference type="InterPro" id="IPR042099">
    <property type="entry name" value="ANL_N_sf"/>
</dbReference>
<dbReference type="InterPro" id="IPR009081">
    <property type="entry name" value="PP-bd_ACP"/>
</dbReference>
<dbReference type="Pfam" id="PF00501">
    <property type="entry name" value="AMP-binding"/>
    <property type="match status" value="2"/>
</dbReference>
<dbReference type="FunFam" id="3.40.50.12780:FF:000012">
    <property type="entry name" value="Non-ribosomal peptide synthetase"/>
    <property type="match status" value="2"/>
</dbReference>
<dbReference type="GO" id="GO:0031177">
    <property type="term" value="F:phosphopantetheine binding"/>
    <property type="evidence" value="ECO:0007669"/>
    <property type="project" value="TreeGrafter"/>
</dbReference>
<dbReference type="Pfam" id="PF00550">
    <property type="entry name" value="PP-binding"/>
    <property type="match status" value="2"/>
</dbReference>
<dbReference type="SUPFAM" id="SSF47336">
    <property type="entry name" value="ACP-like"/>
    <property type="match status" value="2"/>
</dbReference>